<dbReference type="OrthoDB" id="4207132at2759"/>
<dbReference type="GeneID" id="36555364"/>
<comment type="caution">
    <text evidence="1">The sequence shown here is derived from an EMBL/GenBank/DDBJ whole genome shotgun (WGS) entry which is preliminary data.</text>
</comment>
<dbReference type="RefSeq" id="XP_024704045.1">
    <property type="nucleotide sequence ID" value="XM_024847665.1"/>
</dbReference>
<dbReference type="STRING" id="1392250.A0A2I2G793"/>
<dbReference type="Proteomes" id="UP000234275">
    <property type="component" value="Unassembled WGS sequence"/>
</dbReference>
<keyword evidence="2" id="KW-1185">Reference proteome</keyword>
<gene>
    <name evidence="1" type="ORF">P170DRAFT_425767</name>
</gene>
<sequence length="255" mass="29613">MAHGTFFTDSWVHEYVDFKIPFRSRWTITQLISEYPHQQIVEHEEHDTEPKLSYSRATFLCRNARNPSQQAFLRVYMQIPHRGTEDEPDFVRSAQAGTRTHDDIEAMALFHNKRAKHLPRCLGMKEIKQDILGLVPGGYMSYLLWEMLPGIRLNEKRFWSFDKAERDAIREAFTPAYKELYGLGLKPLHCGPSHLLWDWAYDKIYIIGFGFMVPASADNTWEEKIHAAWGLAIPPEDGKWREMGCVPEATKGSEP</sequence>
<protein>
    <recommendedName>
        <fullName evidence="3">Aminoglycoside phosphotransferase domain-containing protein</fullName>
    </recommendedName>
</protein>
<name>A0A2I2G793_9EURO</name>
<reference evidence="1 2" key="1">
    <citation type="submission" date="2016-12" db="EMBL/GenBank/DDBJ databases">
        <title>The genomes of Aspergillus section Nigri reveals drivers in fungal speciation.</title>
        <authorList>
            <consortium name="DOE Joint Genome Institute"/>
            <person name="Vesth T.C."/>
            <person name="Nybo J."/>
            <person name="Theobald S."/>
            <person name="Brandl J."/>
            <person name="Frisvad J.C."/>
            <person name="Nielsen K.F."/>
            <person name="Lyhne E.K."/>
            <person name="Kogle M.E."/>
            <person name="Kuo A."/>
            <person name="Riley R."/>
            <person name="Clum A."/>
            <person name="Nolan M."/>
            <person name="Lipzen A."/>
            <person name="Salamov A."/>
            <person name="Henrissat B."/>
            <person name="Wiebenga A."/>
            <person name="De Vries R.P."/>
            <person name="Grigoriev I.V."/>
            <person name="Mortensen U.H."/>
            <person name="Andersen M.R."/>
            <person name="Baker S.E."/>
        </authorList>
    </citation>
    <scope>NUCLEOTIDE SEQUENCE [LARGE SCALE GENOMIC DNA]</scope>
    <source>
        <strain evidence="1 2">IBT 23096</strain>
    </source>
</reference>
<evidence type="ECO:0000313" key="1">
    <source>
        <dbReference type="EMBL" id="PLB48743.1"/>
    </source>
</evidence>
<evidence type="ECO:0000313" key="2">
    <source>
        <dbReference type="Proteomes" id="UP000234275"/>
    </source>
</evidence>
<evidence type="ECO:0008006" key="3">
    <source>
        <dbReference type="Google" id="ProtNLM"/>
    </source>
</evidence>
<dbReference type="AlphaFoldDB" id="A0A2I2G793"/>
<accession>A0A2I2G793</accession>
<organism evidence="1 2">
    <name type="scientific">Aspergillus steynii IBT 23096</name>
    <dbReference type="NCBI Taxonomy" id="1392250"/>
    <lineage>
        <taxon>Eukaryota</taxon>
        <taxon>Fungi</taxon>
        <taxon>Dikarya</taxon>
        <taxon>Ascomycota</taxon>
        <taxon>Pezizomycotina</taxon>
        <taxon>Eurotiomycetes</taxon>
        <taxon>Eurotiomycetidae</taxon>
        <taxon>Eurotiales</taxon>
        <taxon>Aspergillaceae</taxon>
        <taxon>Aspergillus</taxon>
        <taxon>Aspergillus subgen. Circumdati</taxon>
    </lineage>
</organism>
<dbReference type="EMBL" id="MSFO01000004">
    <property type="protein sequence ID" value="PLB48743.1"/>
    <property type="molecule type" value="Genomic_DNA"/>
</dbReference>
<dbReference type="VEuPathDB" id="FungiDB:P170DRAFT_425767"/>
<proteinExistence type="predicted"/>